<dbReference type="AlphaFoldDB" id="A0AA38FN34"/>
<comment type="caution">
    <text evidence="2">The sequence shown here is derived from an EMBL/GenBank/DDBJ whole genome shotgun (WGS) entry which is preliminary data.</text>
</comment>
<dbReference type="EMBL" id="JAHRHJ020000008">
    <property type="protein sequence ID" value="KAH9306974.1"/>
    <property type="molecule type" value="Genomic_DNA"/>
</dbReference>
<accession>A0AA38FN34</accession>
<dbReference type="CDD" id="cd23659">
    <property type="entry name" value="USP_At3g01520-like"/>
    <property type="match status" value="1"/>
</dbReference>
<dbReference type="OMA" id="IVICEMS"/>
<dbReference type="PANTHER" id="PTHR31964">
    <property type="entry name" value="ADENINE NUCLEOTIDE ALPHA HYDROLASES-LIKE SUPERFAMILY PROTEIN"/>
    <property type="match status" value="1"/>
</dbReference>
<dbReference type="InterPro" id="IPR006015">
    <property type="entry name" value="Universal_stress_UspA"/>
</dbReference>
<organism evidence="2 3">
    <name type="scientific">Taxus chinensis</name>
    <name type="common">Chinese yew</name>
    <name type="synonym">Taxus wallichiana var. chinensis</name>
    <dbReference type="NCBI Taxonomy" id="29808"/>
    <lineage>
        <taxon>Eukaryota</taxon>
        <taxon>Viridiplantae</taxon>
        <taxon>Streptophyta</taxon>
        <taxon>Embryophyta</taxon>
        <taxon>Tracheophyta</taxon>
        <taxon>Spermatophyta</taxon>
        <taxon>Pinopsida</taxon>
        <taxon>Pinidae</taxon>
        <taxon>Conifers II</taxon>
        <taxon>Cupressales</taxon>
        <taxon>Taxaceae</taxon>
        <taxon>Taxus</taxon>
    </lineage>
</organism>
<evidence type="ECO:0000259" key="1">
    <source>
        <dbReference type="Pfam" id="PF00582"/>
    </source>
</evidence>
<reference evidence="2 3" key="1">
    <citation type="journal article" date="2021" name="Nat. Plants">
        <title>The Taxus genome provides insights into paclitaxel biosynthesis.</title>
        <authorList>
            <person name="Xiong X."/>
            <person name="Gou J."/>
            <person name="Liao Q."/>
            <person name="Li Y."/>
            <person name="Zhou Q."/>
            <person name="Bi G."/>
            <person name="Li C."/>
            <person name="Du R."/>
            <person name="Wang X."/>
            <person name="Sun T."/>
            <person name="Guo L."/>
            <person name="Liang H."/>
            <person name="Lu P."/>
            <person name="Wu Y."/>
            <person name="Zhang Z."/>
            <person name="Ro D.K."/>
            <person name="Shang Y."/>
            <person name="Huang S."/>
            <person name="Yan J."/>
        </authorList>
    </citation>
    <scope>NUCLEOTIDE SEQUENCE [LARGE SCALE GENOMIC DNA]</scope>
    <source>
        <strain evidence="2">Ta-2019</strain>
    </source>
</reference>
<evidence type="ECO:0000313" key="2">
    <source>
        <dbReference type="EMBL" id="KAH9306974.1"/>
    </source>
</evidence>
<dbReference type="InterPro" id="IPR014729">
    <property type="entry name" value="Rossmann-like_a/b/a_fold"/>
</dbReference>
<dbReference type="PRINTS" id="PR01438">
    <property type="entry name" value="UNVRSLSTRESS"/>
</dbReference>
<proteinExistence type="predicted"/>
<dbReference type="SUPFAM" id="SSF52402">
    <property type="entry name" value="Adenine nucleotide alpha hydrolases-like"/>
    <property type="match status" value="1"/>
</dbReference>
<dbReference type="InterPro" id="IPR006016">
    <property type="entry name" value="UspA"/>
</dbReference>
<protein>
    <recommendedName>
        <fullName evidence="1">UspA domain-containing protein</fullName>
    </recommendedName>
</protein>
<dbReference type="Gene3D" id="3.40.50.620">
    <property type="entry name" value="HUPs"/>
    <property type="match status" value="1"/>
</dbReference>
<keyword evidence="3" id="KW-1185">Reference proteome</keyword>
<evidence type="ECO:0000313" key="3">
    <source>
        <dbReference type="Proteomes" id="UP000824469"/>
    </source>
</evidence>
<dbReference type="Proteomes" id="UP000824469">
    <property type="component" value="Unassembled WGS sequence"/>
</dbReference>
<dbReference type="Pfam" id="PF00582">
    <property type="entry name" value="Usp"/>
    <property type="match status" value="1"/>
</dbReference>
<name>A0AA38FN34_TAXCH</name>
<gene>
    <name evidence="2" type="ORF">KI387_011378</name>
</gene>
<sequence>MAGSERVGRRIMVAVDESEESMYALQWAVDNLVNKKEHEQIIIMHAEAPAVSKLALAGHAAASAGHHVLDIAGRSENLTTQRVFSLARDICEKSNVSVETKVMTGETQYAICEAANELKVDILVVGTHGHGALKRAVVGSVSDYCTRHCKCPVLVIKKPHH</sequence>
<dbReference type="PANTHER" id="PTHR31964:SF135">
    <property type="entry name" value="UNIVERSAL STRESS PROTEIN A-LIKE PROTEIN"/>
    <property type="match status" value="1"/>
</dbReference>
<feature type="domain" description="UspA" evidence="1">
    <location>
        <begin position="9"/>
        <end position="157"/>
    </location>
</feature>